<dbReference type="AlphaFoldDB" id="A0A151QUM7"/>
<feature type="transmembrane region" description="Helical" evidence="6">
    <location>
        <begin position="326"/>
        <end position="348"/>
    </location>
</feature>
<evidence type="ECO:0000256" key="1">
    <source>
        <dbReference type="ARBA" id="ARBA00004141"/>
    </source>
</evidence>
<reference evidence="7" key="1">
    <citation type="journal article" date="2012" name="Nat. Biotechnol.">
        <title>Draft genome sequence of pigeonpea (Cajanus cajan), an orphan legume crop of resource-poor farmers.</title>
        <authorList>
            <person name="Varshney R.K."/>
            <person name="Chen W."/>
            <person name="Li Y."/>
            <person name="Bharti A.K."/>
            <person name="Saxena R.K."/>
            <person name="Schlueter J.A."/>
            <person name="Donoghue M.T."/>
            <person name="Azam S."/>
            <person name="Fan G."/>
            <person name="Whaley A.M."/>
            <person name="Farmer A.D."/>
            <person name="Sheridan J."/>
            <person name="Iwata A."/>
            <person name="Tuteja R."/>
            <person name="Penmetsa R.V."/>
            <person name="Wu W."/>
            <person name="Upadhyaya H.D."/>
            <person name="Yang S.P."/>
            <person name="Shah T."/>
            <person name="Saxena K.B."/>
            <person name="Michael T."/>
            <person name="McCombie W.R."/>
            <person name="Yang B."/>
            <person name="Zhang G."/>
            <person name="Yang H."/>
            <person name="Wang J."/>
            <person name="Spillane C."/>
            <person name="Cook D.R."/>
            <person name="May G.D."/>
            <person name="Xu X."/>
            <person name="Jackson S.A."/>
        </authorList>
    </citation>
    <scope>NUCLEOTIDE SEQUENCE [LARGE SCALE GENOMIC DNA]</scope>
</reference>
<feature type="transmembrane region" description="Helical" evidence="6">
    <location>
        <begin position="410"/>
        <end position="430"/>
    </location>
</feature>
<keyword evidence="4 6" id="KW-1133">Transmembrane helix</keyword>
<organism evidence="7 8">
    <name type="scientific">Cajanus cajan</name>
    <name type="common">Pigeon pea</name>
    <name type="synonym">Cajanus indicus</name>
    <dbReference type="NCBI Taxonomy" id="3821"/>
    <lineage>
        <taxon>Eukaryota</taxon>
        <taxon>Viridiplantae</taxon>
        <taxon>Streptophyta</taxon>
        <taxon>Embryophyta</taxon>
        <taxon>Tracheophyta</taxon>
        <taxon>Spermatophyta</taxon>
        <taxon>Magnoliopsida</taxon>
        <taxon>eudicotyledons</taxon>
        <taxon>Gunneridae</taxon>
        <taxon>Pentapetalae</taxon>
        <taxon>rosids</taxon>
        <taxon>fabids</taxon>
        <taxon>Fabales</taxon>
        <taxon>Fabaceae</taxon>
        <taxon>Papilionoideae</taxon>
        <taxon>50 kb inversion clade</taxon>
        <taxon>NPAAA clade</taxon>
        <taxon>indigoferoid/millettioid clade</taxon>
        <taxon>Phaseoleae</taxon>
        <taxon>Cajanus</taxon>
    </lineage>
</organism>
<evidence type="ECO:0000256" key="5">
    <source>
        <dbReference type="ARBA" id="ARBA00023136"/>
    </source>
</evidence>
<comment type="similarity">
    <text evidence="2">Belongs to the 4-toluene sulfonate uptake permease (TSUP) (TC 2.A.102) family.</text>
</comment>
<feature type="transmembrane region" description="Helical" evidence="6">
    <location>
        <begin position="191"/>
        <end position="212"/>
    </location>
</feature>
<feature type="transmembrane region" description="Helical" evidence="6">
    <location>
        <begin position="293"/>
        <end position="314"/>
    </location>
</feature>
<evidence type="ECO:0000256" key="2">
    <source>
        <dbReference type="ARBA" id="ARBA00009142"/>
    </source>
</evidence>
<evidence type="ECO:0000313" key="7">
    <source>
        <dbReference type="EMBL" id="KYP34021.1"/>
    </source>
</evidence>
<dbReference type="PANTHER" id="PTHR14255">
    <property type="entry name" value="CEREBLON"/>
    <property type="match status" value="1"/>
</dbReference>
<keyword evidence="8" id="KW-1185">Reference proteome</keyword>
<proteinExistence type="inferred from homology"/>
<evidence type="ECO:0000256" key="6">
    <source>
        <dbReference type="SAM" id="Phobius"/>
    </source>
</evidence>
<feature type="transmembrane region" description="Helical" evidence="6">
    <location>
        <begin position="218"/>
        <end position="237"/>
    </location>
</feature>
<feature type="transmembrane region" description="Helical" evidence="6">
    <location>
        <begin position="161"/>
        <end position="179"/>
    </location>
</feature>
<feature type="transmembrane region" description="Helical" evidence="6">
    <location>
        <begin position="61"/>
        <end position="94"/>
    </location>
</feature>
<dbReference type="GO" id="GO:0016020">
    <property type="term" value="C:membrane"/>
    <property type="evidence" value="ECO:0007669"/>
    <property type="project" value="UniProtKB-SubCell"/>
</dbReference>
<dbReference type="OMA" id="EYLWPLA"/>
<evidence type="ECO:0000256" key="4">
    <source>
        <dbReference type="ARBA" id="ARBA00022989"/>
    </source>
</evidence>
<evidence type="ECO:0008006" key="9">
    <source>
        <dbReference type="Google" id="ProtNLM"/>
    </source>
</evidence>
<dbReference type="GO" id="GO:0016567">
    <property type="term" value="P:protein ubiquitination"/>
    <property type="evidence" value="ECO:0007669"/>
    <property type="project" value="TreeGrafter"/>
</dbReference>
<dbReference type="InterPro" id="IPR002781">
    <property type="entry name" value="TM_pro_TauE-like"/>
</dbReference>
<feature type="transmembrane region" description="Helical" evidence="6">
    <location>
        <begin position="122"/>
        <end position="149"/>
    </location>
</feature>
<feature type="transmembrane region" description="Helical" evidence="6">
    <location>
        <begin position="437"/>
        <end position="456"/>
    </location>
</feature>
<dbReference type="Proteomes" id="UP000075243">
    <property type="component" value="Unassembled WGS sequence"/>
</dbReference>
<dbReference type="EMBL" id="KQ484705">
    <property type="protein sequence ID" value="KYP34021.1"/>
    <property type="molecule type" value="Genomic_DNA"/>
</dbReference>
<feature type="transmembrane region" description="Helical" evidence="6">
    <location>
        <begin position="468"/>
        <end position="490"/>
    </location>
</feature>
<accession>A0A151QUM7</accession>
<dbReference type="Gramene" id="C.cajan_44223.t">
    <property type="protein sequence ID" value="C.cajan_44223.t"/>
    <property type="gene ID" value="C.cajan_44223"/>
</dbReference>
<dbReference type="STRING" id="3821.A0A151QUM7"/>
<evidence type="ECO:0000256" key="3">
    <source>
        <dbReference type="ARBA" id="ARBA00022692"/>
    </source>
</evidence>
<evidence type="ECO:0000313" key="8">
    <source>
        <dbReference type="Proteomes" id="UP000075243"/>
    </source>
</evidence>
<gene>
    <name evidence="7" type="ORF">KK1_045065</name>
</gene>
<dbReference type="GO" id="GO:0031464">
    <property type="term" value="C:Cul4A-RING E3 ubiquitin ligase complex"/>
    <property type="evidence" value="ECO:0007669"/>
    <property type="project" value="TreeGrafter"/>
</dbReference>
<dbReference type="Pfam" id="PF01925">
    <property type="entry name" value="TauE"/>
    <property type="match status" value="1"/>
</dbReference>
<dbReference type="PANTHER" id="PTHR14255:SF1">
    <property type="entry name" value="SULFITE EXPORTER TAUE_SAFE FAMILY PROTEIN 3"/>
    <property type="match status" value="1"/>
</dbReference>
<sequence>MWLQFASVLVFVWAERTIVKVETQKYEHQRTFLSKVVNFLWQQGESGYQHVWPEIEFGWQIIVGTIVGFFGAAFGSVGGVGGGGIFVPMLTLIIGFDAKSSTAISKLGRVTTKSARCCDRRIFLAGLPSCIVVVSIGPCKVTTSSALLVSHLADFVVTRPTARMIMGSALSTVYYNLNLRHPTLDMPIIDYDLALLIQPMLMLGISIGVAFNVVVADWMVTMLLLVLFLGTSTKAFFKGVETWKKETIMKVEAARQQESNGVRNEVEYKSIPSGPDNIAKETKRDEVTMLENVYWKEFGLLIFVWVAFLAIQIVMNETTKCSTAYWVLNMLQIPISIGVSGYEAISLYKGQRVISSVGDQEKNFNVQQLTLYCIFGVLAGIVGGLLGIGGGFVMGPLFLELGVPPQVSSATATFAMVFSSSMSVVEYYLLKRFPVPYALYFIVVAAISAIVAQHIVRKLIDLLGRASLIIFVLAFTIFVSAISLGGVGIVEMVKKIENHEYMGFDDLCKYNS</sequence>
<keyword evidence="3 6" id="KW-0812">Transmembrane</keyword>
<feature type="transmembrane region" description="Helical" evidence="6">
    <location>
        <begin position="369"/>
        <end position="398"/>
    </location>
</feature>
<protein>
    <recommendedName>
        <fullName evidence="9">Sulfite exporter TauE/SafE family protein 3</fullName>
    </recommendedName>
</protein>
<name>A0A151QUM7_CAJCA</name>
<keyword evidence="5 6" id="KW-0472">Membrane</keyword>
<comment type="subcellular location">
    <subcellularLocation>
        <location evidence="1">Membrane</location>
        <topology evidence="1">Multi-pass membrane protein</topology>
    </subcellularLocation>
</comment>